<dbReference type="Pfam" id="PF25976">
    <property type="entry name" value="LpqB_N"/>
    <property type="match status" value="1"/>
</dbReference>
<evidence type="ECO:0000256" key="1">
    <source>
        <dbReference type="SAM" id="MobiDB-lite"/>
    </source>
</evidence>
<dbReference type="EMBL" id="BAAAOR010000008">
    <property type="protein sequence ID" value="GAA1509181.1"/>
    <property type="molecule type" value="Genomic_DNA"/>
</dbReference>
<dbReference type="SUPFAM" id="SSF82171">
    <property type="entry name" value="DPP6 N-terminal domain-like"/>
    <property type="match status" value="1"/>
</dbReference>
<gene>
    <name evidence="3" type="ORF">GCM10009788_11900</name>
</gene>
<organism evidence="3 4">
    <name type="scientific">Nocardioides humi</name>
    <dbReference type="NCBI Taxonomy" id="449461"/>
    <lineage>
        <taxon>Bacteria</taxon>
        <taxon>Bacillati</taxon>
        <taxon>Actinomycetota</taxon>
        <taxon>Actinomycetes</taxon>
        <taxon>Propionibacteriales</taxon>
        <taxon>Nocardioidaceae</taxon>
        <taxon>Nocardioides</taxon>
    </lineage>
</organism>
<dbReference type="RefSeq" id="WP_141006589.1">
    <property type="nucleotide sequence ID" value="NZ_BAAAOR010000008.1"/>
</dbReference>
<protein>
    <submittedName>
        <fullName evidence="3">LpqB family beta-propeller domain-containing protein</fullName>
    </submittedName>
</protein>
<dbReference type="InterPro" id="IPR019606">
    <property type="entry name" value="GerMN"/>
</dbReference>
<dbReference type="InterPro" id="IPR059026">
    <property type="entry name" value="LpqB_N"/>
</dbReference>
<evidence type="ECO:0000313" key="4">
    <source>
        <dbReference type="Proteomes" id="UP001500842"/>
    </source>
</evidence>
<feature type="region of interest" description="Disordered" evidence="1">
    <location>
        <begin position="38"/>
        <end position="58"/>
    </location>
</feature>
<name>A0ABN2A184_9ACTN</name>
<evidence type="ECO:0000313" key="3">
    <source>
        <dbReference type="EMBL" id="GAA1509181.1"/>
    </source>
</evidence>
<reference evidence="3 4" key="1">
    <citation type="journal article" date="2019" name="Int. J. Syst. Evol. Microbiol.">
        <title>The Global Catalogue of Microorganisms (GCM) 10K type strain sequencing project: providing services to taxonomists for standard genome sequencing and annotation.</title>
        <authorList>
            <consortium name="The Broad Institute Genomics Platform"/>
            <consortium name="The Broad Institute Genome Sequencing Center for Infectious Disease"/>
            <person name="Wu L."/>
            <person name="Ma J."/>
        </authorList>
    </citation>
    <scope>NUCLEOTIDE SEQUENCE [LARGE SCALE GENOMIC DNA]</scope>
    <source>
        <strain evidence="3 4">JCM 14942</strain>
    </source>
</reference>
<dbReference type="Proteomes" id="UP001500842">
    <property type="component" value="Unassembled WGS sequence"/>
</dbReference>
<accession>A0ABN2A184</accession>
<sequence length="590" mass="61907">MNHPTKLHAGTPMSRRIIGCLVAALALSGCVALPTSGPVVQSSGTDRSDTRRASDIDARPPVAGASRTEVVAGFLDAMTAWPVQTSVAKQYLTDQAAVGWDPEQETVIYSDSLPVRESGGTVSVQLTAADRLDAVGAWQGAMAADELTLDFRVTVEDGEYRIVDPPDALVVPASWFRQRYRQVSLYYFDPVGQILVPEPVFVPEGDQLATSLVSGLLAGPPTLARGVVHSFLPPGLSVGLSVPVSEAGIADIALVGEAQTIRPEQAELMLAQLAWTLRQDPTVTALRVSIDGTELPLPGGASQYSVDAAAAFGPAGPGSGRLLYGISQGRLVTGSADDDLVPVTGAFGEEGAGLGAVAVRPDNERVAAVDLDGSRVRLATVRRSEAQPAPRTLLEEGQYARPSWDNAERLWVLERRSGGAVVWLVEGDRPARTVRVPGITGTRARALIVSRDGTRLIGVVRTAAGDTLVGARVMIGGRGQVLRVRRPLVVRAPEGSSIADLTWTSPIRIGLLTATAPGKLYEVDVVAADGATVGVDVLSTIVTGKVLGLAGSPVQDAPMFAVYADRYVDLVRQQKYDAGPAGLSQLDYAG</sequence>
<feature type="compositionally biased region" description="Basic and acidic residues" evidence="1">
    <location>
        <begin position="46"/>
        <end position="58"/>
    </location>
</feature>
<comment type="caution">
    <text evidence="3">The sequence shown here is derived from an EMBL/GenBank/DDBJ whole genome shotgun (WGS) entry which is preliminary data.</text>
</comment>
<feature type="domain" description="GerMN" evidence="2">
    <location>
        <begin position="209"/>
        <end position="299"/>
    </location>
</feature>
<dbReference type="SMART" id="SM00909">
    <property type="entry name" value="Germane"/>
    <property type="match status" value="1"/>
</dbReference>
<evidence type="ECO:0000259" key="2">
    <source>
        <dbReference type="SMART" id="SM00909"/>
    </source>
</evidence>
<dbReference type="Pfam" id="PF10647">
    <property type="entry name" value="Gmad1"/>
    <property type="match status" value="1"/>
</dbReference>
<proteinExistence type="predicted"/>
<keyword evidence="4" id="KW-1185">Reference proteome</keyword>
<dbReference type="PROSITE" id="PS51257">
    <property type="entry name" value="PROKAR_LIPOPROTEIN"/>
    <property type="match status" value="1"/>
</dbReference>
<dbReference type="Pfam" id="PF10646">
    <property type="entry name" value="Germane"/>
    <property type="match status" value="1"/>
</dbReference>
<dbReference type="InterPro" id="IPR018910">
    <property type="entry name" value="LpqB_C"/>
</dbReference>